<sequence>MLKTALQPRWIAGLILALAISTVFVLLSEWQFSAAESEGPPPVTATEEVRPLTEVFTPGVPLYATEADQMVTFTGTFQREDQVLVQNRLQDGEEGYWVVTAFDVDGAPSDAAIPVVRGWTADPAAAGSAPEGEITIIGRLLPTEAPIAGPVPEGTSAALSTAELGNLWDEPLFSAFVTAHETLVDGEPAAASDLETVTVAPQPQETTINWMNIFYAVEWVVFAGFAVFLWWRLLADSYQRSLEEDEYEDDEYDEDDFEDVDGEEQPPAPTSSEVKK</sequence>
<feature type="compositionally biased region" description="Acidic residues" evidence="2">
    <location>
        <begin position="243"/>
        <end position="264"/>
    </location>
</feature>
<dbReference type="PROSITE" id="PS50895">
    <property type="entry name" value="SURF1"/>
    <property type="match status" value="1"/>
</dbReference>
<dbReference type="AlphaFoldDB" id="A0A9X1MD62"/>
<dbReference type="Pfam" id="PF02104">
    <property type="entry name" value="SURF1"/>
    <property type="match status" value="1"/>
</dbReference>
<evidence type="ECO:0000256" key="2">
    <source>
        <dbReference type="SAM" id="MobiDB-lite"/>
    </source>
</evidence>
<proteinExistence type="inferred from homology"/>
<keyword evidence="1" id="KW-0812">Transmembrane</keyword>
<comment type="subcellular location">
    <subcellularLocation>
        <location evidence="1">Cell membrane</location>
        <topology evidence="1">Multi-pass membrane protein</topology>
    </subcellularLocation>
</comment>
<reference evidence="3" key="1">
    <citation type="submission" date="2021-10" db="EMBL/GenBank/DDBJ databases">
        <title>Novel species in genus Arthrobacter.</title>
        <authorList>
            <person name="Liu Y."/>
        </authorList>
    </citation>
    <scope>NUCLEOTIDE SEQUENCE</scope>
    <source>
        <strain evidence="3">Zg-Y453</strain>
    </source>
</reference>
<dbReference type="RefSeq" id="WP_227894368.1">
    <property type="nucleotide sequence ID" value="NZ_CP099466.1"/>
</dbReference>
<gene>
    <name evidence="3" type="ORF">LJ757_02265</name>
</gene>
<dbReference type="InterPro" id="IPR002994">
    <property type="entry name" value="Surf1/Shy1"/>
</dbReference>
<feature type="region of interest" description="Disordered" evidence="2">
    <location>
        <begin position="242"/>
        <end position="276"/>
    </location>
</feature>
<evidence type="ECO:0000256" key="1">
    <source>
        <dbReference type="RuleBase" id="RU363076"/>
    </source>
</evidence>
<evidence type="ECO:0000313" key="3">
    <source>
        <dbReference type="EMBL" id="MCC3296629.1"/>
    </source>
</evidence>
<keyword evidence="4" id="KW-1185">Reference proteome</keyword>
<dbReference type="GO" id="GO:0005886">
    <property type="term" value="C:plasma membrane"/>
    <property type="evidence" value="ECO:0007669"/>
    <property type="project" value="UniProtKB-SubCell"/>
</dbReference>
<protein>
    <recommendedName>
        <fullName evidence="1">SURF1-like protein</fullName>
    </recommendedName>
</protein>
<feature type="transmembrane region" description="Helical" evidence="1">
    <location>
        <begin position="210"/>
        <end position="231"/>
    </location>
</feature>
<accession>A0A9X1MD62</accession>
<dbReference type="CDD" id="cd06662">
    <property type="entry name" value="SURF1"/>
    <property type="match status" value="1"/>
</dbReference>
<keyword evidence="1" id="KW-1003">Cell membrane</keyword>
<comment type="caution">
    <text evidence="1">Lacks conserved residue(s) required for the propagation of feature annotation.</text>
</comment>
<dbReference type="Proteomes" id="UP001139158">
    <property type="component" value="Unassembled WGS sequence"/>
</dbReference>
<organism evidence="3 4">
    <name type="scientific">Arthrobacter caoxuetaonis</name>
    <dbReference type="NCBI Taxonomy" id="2886935"/>
    <lineage>
        <taxon>Bacteria</taxon>
        <taxon>Bacillati</taxon>
        <taxon>Actinomycetota</taxon>
        <taxon>Actinomycetes</taxon>
        <taxon>Micrococcales</taxon>
        <taxon>Micrococcaceae</taxon>
        <taxon>Arthrobacter</taxon>
    </lineage>
</organism>
<evidence type="ECO:0000313" key="4">
    <source>
        <dbReference type="Proteomes" id="UP001139158"/>
    </source>
</evidence>
<comment type="similarity">
    <text evidence="1">Belongs to the SURF1 family.</text>
</comment>
<dbReference type="EMBL" id="JAJFZV010000001">
    <property type="protein sequence ID" value="MCC3296629.1"/>
    <property type="molecule type" value="Genomic_DNA"/>
</dbReference>
<comment type="caution">
    <text evidence="3">The sequence shown here is derived from an EMBL/GenBank/DDBJ whole genome shotgun (WGS) entry which is preliminary data.</text>
</comment>
<name>A0A9X1MD62_9MICC</name>
<keyword evidence="1" id="KW-1133">Transmembrane helix</keyword>
<keyword evidence="1" id="KW-0472">Membrane</keyword>